<organism evidence="9 10">
    <name type="scientific">Corynebacterium massiliense DSM 45435</name>
    <dbReference type="NCBI Taxonomy" id="1121364"/>
    <lineage>
        <taxon>Bacteria</taxon>
        <taxon>Bacillati</taxon>
        <taxon>Actinomycetota</taxon>
        <taxon>Actinomycetes</taxon>
        <taxon>Mycobacteriales</taxon>
        <taxon>Corynebacteriaceae</taxon>
        <taxon>Corynebacterium</taxon>
    </lineage>
</organism>
<dbReference type="GO" id="GO:0016990">
    <property type="term" value="F:arginine deiminase activity"/>
    <property type="evidence" value="ECO:0007669"/>
    <property type="project" value="UniProtKB-EC"/>
</dbReference>
<sequence>MTSANTPIGAWSEVGKLRQVLVCSPGRAHERLTPRNAEELLFDDVLWVEEAQRHHADFVRKMEERGVEVFEMHKMLAETLDNDEARDWILKTKLAPKNVGSGASDELYSWLKSEESGELAEKLIGGVAFSELPKDLSIMNTLAEAHEGTQFVIPPLPNTQFTRDTTAWIFGGVTLNPMHWPTRRQETLLTSAIYKFHPKFTNEDFHVWYGDPSKDQGLSSLEGGDIMPVGNGVVLIGMSERSNWQAISQVAKNLFAENAAEKVIVAGMAPDRASMHLDTVFTFCDRDIVTAYEPVTDTIIPFTIRPEDNAAGISVTRENKKFVDVVADALNLDKLRVVPTGGDAFTAEREQWDDANNVVALEPGVVVGYERNMHTNKRLEEAGIEVVSISSAELGRGRGGGHCMTCPITRDAVEY</sequence>
<keyword evidence="5 8" id="KW-0056">Arginine metabolism</keyword>
<evidence type="ECO:0000313" key="9">
    <source>
        <dbReference type="EMBL" id="WCZ33215.1"/>
    </source>
</evidence>
<evidence type="ECO:0000256" key="1">
    <source>
        <dbReference type="ARBA" id="ARBA00004496"/>
    </source>
</evidence>
<comment type="similarity">
    <text evidence="3 8">Belongs to the arginine deiminase family.</text>
</comment>
<dbReference type="EMBL" id="CP063189">
    <property type="protein sequence ID" value="WCZ33215.1"/>
    <property type="molecule type" value="Genomic_DNA"/>
</dbReference>
<dbReference type="PRINTS" id="PR01466">
    <property type="entry name" value="ARGDEIMINASE"/>
</dbReference>
<dbReference type="PIRSF" id="PIRSF006356">
    <property type="entry name" value="Arg_deiminase"/>
    <property type="match status" value="1"/>
</dbReference>
<dbReference type="PANTHER" id="PTHR47271">
    <property type="entry name" value="ARGININE DEIMINASE"/>
    <property type="match status" value="1"/>
</dbReference>
<evidence type="ECO:0000256" key="8">
    <source>
        <dbReference type="HAMAP-Rule" id="MF_00242"/>
    </source>
</evidence>
<dbReference type="SUPFAM" id="SSF55909">
    <property type="entry name" value="Pentein"/>
    <property type="match status" value="1"/>
</dbReference>
<dbReference type="NCBIfam" id="TIGR01078">
    <property type="entry name" value="arcA"/>
    <property type="match status" value="1"/>
</dbReference>
<proteinExistence type="inferred from homology"/>
<dbReference type="RefSeq" id="WP_022863119.1">
    <property type="nucleotide sequence ID" value="NZ_ATVG01000006.1"/>
</dbReference>
<dbReference type="EC" id="3.5.3.6" evidence="8"/>
<keyword evidence="6 8" id="KW-0378">Hydrolase</keyword>
<evidence type="ECO:0000256" key="6">
    <source>
        <dbReference type="ARBA" id="ARBA00022801"/>
    </source>
</evidence>
<dbReference type="HAMAP" id="MF_00242">
    <property type="entry name" value="Arg_deiminase"/>
    <property type="match status" value="1"/>
</dbReference>
<protein>
    <recommendedName>
        <fullName evidence="8">Arginine deiminase</fullName>
        <shortName evidence="8">ADI</shortName>
        <ecNumber evidence="8">3.5.3.6</ecNumber>
    </recommendedName>
    <alternativeName>
        <fullName evidence="8">Arginine dihydrolase</fullName>
        <shortName evidence="8">AD</shortName>
    </alternativeName>
</protein>
<evidence type="ECO:0000256" key="7">
    <source>
        <dbReference type="ARBA" id="ARBA00049429"/>
    </source>
</evidence>
<evidence type="ECO:0000256" key="4">
    <source>
        <dbReference type="ARBA" id="ARBA00022490"/>
    </source>
</evidence>
<comment type="subcellular location">
    <subcellularLocation>
        <location evidence="1 8">Cytoplasm</location>
    </subcellularLocation>
</comment>
<evidence type="ECO:0000256" key="5">
    <source>
        <dbReference type="ARBA" id="ARBA00022503"/>
    </source>
</evidence>
<reference evidence="9 10" key="1">
    <citation type="submission" date="2020-10" db="EMBL/GenBank/DDBJ databases">
        <title>Complete genome sequence of Corynebacterium massiliense DSM 45435, type strain of Corynebacterium massiliense.</title>
        <authorList>
            <person name="Busche T."/>
            <person name="Kalinowski J."/>
            <person name="Ruckert C."/>
        </authorList>
    </citation>
    <scope>NUCLEOTIDE SEQUENCE [LARGE SCALE GENOMIC DNA]</scope>
    <source>
        <strain evidence="9 10">DSM 45435</strain>
    </source>
</reference>
<dbReference type="InterPro" id="IPR003876">
    <property type="entry name" value="Arg_deiminase"/>
</dbReference>
<dbReference type="Gene3D" id="3.75.10.10">
    <property type="entry name" value="L-arginine/glycine Amidinotransferase, Chain A"/>
    <property type="match status" value="1"/>
</dbReference>
<gene>
    <name evidence="8 9" type="primary">arcA</name>
    <name evidence="9" type="ORF">CMASS_09010</name>
</gene>
<dbReference type="PANTHER" id="PTHR47271:SF3">
    <property type="entry name" value="ARGININE DEIMINASE"/>
    <property type="match status" value="1"/>
</dbReference>
<evidence type="ECO:0000313" key="10">
    <source>
        <dbReference type="Proteomes" id="UP001220064"/>
    </source>
</evidence>
<dbReference type="Pfam" id="PF02274">
    <property type="entry name" value="ADI"/>
    <property type="match status" value="1"/>
</dbReference>
<keyword evidence="10" id="KW-1185">Reference proteome</keyword>
<dbReference type="Gene3D" id="1.10.3930.10">
    <property type="entry name" value="Arginine deiminase"/>
    <property type="match status" value="1"/>
</dbReference>
<feature type="active site" description="Amidino-cysteine intermediate" evidence="8">
    <location>
        <position position="403"/>
    </location>
</feature>
<evidence type="ECO:0000256" key="2">
    <source>
        <dbReference type="ARBA" id="ARBA00005213"/>
    </source>
</evidence>
<dbReference type="Proteomes" id="UP001220064">
    <property type="component" value="Chromosome"/>
</dbReference>
<evidence type="ECO:0000256" key="3">
    <source>
        <dbReference type="ARBA" id="ARBA00010206"/>
    </source>
</evidence>
<dbReference type="NCBIfam" id="NF002381">
    <property type="entry name" value="PRK01388.1"/>
    <property type="match status" value="1"/>
</dbReference>
<name>A0ABY7U946_9CORY</name>
<accession>A0ABY7U946</accession>
<comment type="catalytic activity">
    <reaction evidence="7 8">
        <text>L-arginine + H2O = L-citrulline + NH4(+)</text>
        <dbReference type="Rhea" id="RHEA:19597"/>
        <dbReference type="ChEBI" id="CHEBI:15377"/>
        <dbReference type="ChEBI" id="CHEBI:28938"/>
        <dbReference type="ChEBI" id="CHEBI:32682"/>
        <dbReference type="ChEBI" id="CHEBI:57743"/>
        <dbReference type="EC" id="3.5.3.6"/>
    </reaction>
</comment>
<keyword evidence="4 8" id="KW-0963">Cytoplasm</keyword>
<comment type="pathway">
    <text evidence="2 8">Amino-acid degradation; L-arginine degradation via ADI pathway; carbamoyl phosphate from L-arginine: step 1/2.</text>
</comment>